<dbReference type="OrthoDB" id="8879391at2759"/>
<dbReference type="EMBL" id="NCKV01000627">
    <property type="protein sequence ID" value="RWS30136.1"/>
    <property type="molecule type" value="Genomic_DNA"/>
</dbReference>
<dbReference type="VEuPathDB" id="VectorBase:LDEU001904"/>
<protein>
    <submittedName>
        <fullName evidence="2">Uncharacterized protein</fullName>
    </submittedName>
</protein>
<keyword evidence="3" id="KW-1185">Reference proteome</keyword>
<proteinExistence type="predicted"/>
<sequence length="135" mass="16223">MALMQSDDFSYGMSFSSPRNKERKKRARVEFAEMCESRRESVYSSRRESEDSIKRRGSDLKRFFTRPRSRSRSPTLISLAHSQRMQQPRLSLLGKPICYKHFRQRDPRYRKLQILAHNFLDRPRGAVQVFYHCFQ</sequence>
<accession>A0A443SRG9</accession>
<feature type="region of interest" description="Disordered" evidence="1">
    <location>
        <begin position="1"/>
        <end position="26"/>
    </location>
</feature>
<evidence type="ECO:0000256" key="1">
    <source>
        <dbReference type="SAM" id="MobiDB-lite"/>
    </source>
</evidence>
<dbReference type="AlphaFoldDB" id="A0A443SRG9"/>
<name>A0A443SRG9_9ACAR</name>
<gene>
    <name evidence="2" type="ORF">B4U80_03502</name>
</gene>
<reference evidence="2 3" key="1">
    <citation type="journal article" date="2018" name="Gigascience">
        <title>Genomes of trombidid mites reveal novel predicted allergens and laterally-transferred genes associated with secondary metabolism.</title>
        <authorList>
            <person name="Dong X."/>
            <person name="Chaisiri K."/>
            <person name="Xia D."/>
            <person name="Armstrong S.D."/>
            <person name="Fang Y."/>
            <person name="Donnelly M.J."/>
            <person name="Kadowaki T."/>
            <person name="McGarry J.W."/>
            <person name="Darby A.C."/>
            <person name="Makepeace B.L."/>
        </authorList>
    </citation>
    <scope>NUCLEOTIDE SEQUENCE [LARGE SCALE GENOMIC DNA]</scope>
    <source>
        <strain evidence="2">UoL-UT</strain>
    </source>
</reference>
<dbReference type="STRING" id="299467.A0A443SRG9"/>
<evidence type="ECO:0000313" key="3">
    <source>
        <dbReference type="Proteomes" id="UP000288716"/>
    </source>
</evidence>
<organism evidence="2 3">
    <name type="scientific">Leptotrombidium deliense</name>
    <dbReference type="NCBI Taxonomy" id="299467"/>
    <lineage>
        <taxon>Eukaryota</taxon>
        <taxon>Metazoa</taxon>
        <taxon>Ecdysozoa</taxon>
        <taxon>Arthropoda</taxon>
        <taxon>Chelicerata</taxon>
        <taxon>Arachnida</taxon>
        <taxon>Acari</taxon>
        <taxon>Acariformes</taxon>
        <taxon>Trombidiformes</taxon>
        <taxon>Prostigmata</taxon>
        <taxon>Anystina</taxon>
        <taxon>Parasitengona</taxon>
        <taxon>Trombiculoidea</taxon>
        <taxon>Trombiculidae</taxon>
        <taxon>Leptotrombidium</taxon>
    </lineage>
</organism>
<evidence type="ECO:0000313" key="2">
    <source>
        <dbReference type="EMBL" id="RWS30136.1"/>
    </source>
</evidence>
<dbReference type="Proteomes" id="UP000288716">
    <property type="component" value="Unassembled WGS sequence"/>
</dbReference>
<comment type="caution">
    <text evidence="2">The sequence shown here is derived from an EMBL/GenBank/DDBJ whole genome shotgun (WGS) entry which is preliminary data.</text>
</comment>